<dbReference type="HOGENOM" id="CLU_105002_0_0_10"/>
<accession>A0A077EGK5</accession>
<dbReference type="Proteomes" id="UP000028933">
    <property type="component" value="Chromosome"/>
</dbReference>
<dbReference type="Gene3D" id="3.40.50.1820">
    <property type="entry name" value="alpha/beta hydrolase"/>
    <property type="match status" value="1"/>
</dbReference>
<protein>
    <recommendedName>
        <fullName evidence="3">Alpha/beta hydrolase</fullName>
    </recommendedName>
</protein>
<dbReference type="InterPro" id="IPR029058">
    <property type="entry name" value="AB_hydrolase_fold"/>
</dbReference>
<dbReference type="AlphaFoldDB" id="A0A077EGK5"/>
<dbReference type="eggNOG" id="COG0596">
    <property type="taxonomic scope" value="Bacteria"/>
</dbReference>
<dbReference type="EMBL" id="CP007547">
    <property type="protein sequence ID" value="AIL45693.1"/>
    <property type="molecule type" value="Genomic_DNA"/>
</dbReference>
<dbReference type="KEGG" id="eao:BD94_1918"/>
<reference evidence="1" key="2">
    <citation type="journal article" date="2015" name="Genome Biol. Evol.">
        <title>Complete Genome Sequence and Transcriptomic Analysis of the Novel Pathogen Elizabethkingia anophelis in Response to Oxidative Stress.</title>
        <authorList>
            <person name="Li Y."/>
            <person name="Liu Y."/>
            <person name="Chew S.C."/>
            <person name="Tay M."/>
            <person name="Salido M.M."/>
            <person name="Teo J."/>
            <person name="Lauro F.M."/>
            <person name="Givskov M."/>
            <person name="Yang L."/>
        </authorList>
    </citation>
    <scope>NUCLEOTIDE SEQUENCE</scope>
    <source>
        <strain evidence="1">NUHP1</strain>
    </source>
</reference>
<dbReference type="STRING" id="1338011.BD94_1918"/>
<gene>
    <name evidence="1" type="ORF">BD94_1918</name>
</gene>
<proteinExistence type="predicted"/>
<sequence length="215" mass="24707">MGKVYIFSGLGVDERVFDQINFEGLDVEFIDWIKPLKKESLSEYAKRISSELTADNPTLIGLSFGGILAVEISKILRCRKIVLIASAKSKYEVPKIYRIIGKLKINRLIPGMLLKQYNLILAWFFGITSDAEKKLLKNILKDTDSEFLSWAINEIVNWKNKIYPKNYIHIHGNKDHILPLRNVKADFVIKNGGHFMTVSQPKEIEKIIRKICVED</sequence>
<dbReference type="SUPFAM" id="SSF53474">
    <property type="entry name" value="alpha/beta-Hydrolases"/>
    <property type="match status" value="1"/>
</dbReference>
<reference evidence="1" key="1">
    <citation type="journal article" date="2013" name="Lancet">
        <title>First case of E anophelis outbreak in an intensive-care unit.</title>
        <authorList>
            <person name="Teo J."/>
            <person name="Tan S.Y."/>
            <person name="Tay M."/>
            <person name="Ding Y."/>
            <person name="Kjelleberg S."/>
            <person name="Givskov M."/>
            <person name="Lin R.T."/>
            <person name="Yang L."/>
        </authorList>
    </citation>
    <scope>NUCLEOTIDE SEQUENCE [LARGE SCALE GENOMIC DNA]</scope>
    <source>
        <strain evidence="1">NUHP1</strain>
    </source>
</reference>
<evidence type="ECO:0008006" key="3">
    <source>
        <dbReference type="Google" id="ProtNLM"/>
    </source>
</evidence>
<name>A0A077EGK5_9FLAO</name>
<evidence type="ECO:0000313" key="2">
    <source>
        <dbReference type="Proteomes" id="UP000028933"/>
    </source>
</evidence>
<evidence type="ECO:0000313" key="1">
    <source>
        <dbReference type="EMBL" id="AIL45693.1"/>
    </source>
</evidence>
<organism evidence="1 2">
    <name type="scientific">Elizabethkingia anophelis NUHP1</name>
    <dbReference type="NCBI Taxonomy" id="1338011"/>
    <lineage>
        <taxon>Bacteria</taxon>
        <taxon>Pseudomonadati</taxon>
        <taxon>Bacteroidota</taxon>
        <taxon>Flavobacteriia</taxon>
        <taxon>Flavobacteriales</taxon>
        <taxon>Weeksellaceae</taxon>
        <taxon>Elizabethkingia</taxon>
    </lineage>
</organism>